<keyword evidence="2 9" id="KW-0853">WD repeat</keyword>
<dbReference type="PROSITE" id="PS50294">
    <property type="entry name" value="WD_REPEATS_REGION"/>
    <property type="match status" value="4"/>
</dbReference>
<evidence type="ECO:0000256" key="1">
    <source>
        <dbReference type="ARBA" id="ARBA00004123"/>
    </source>
</evidence>
<evidence type="ECO:0000256" key="10">
    <source>
        <dbReference type="SAM" id="MobiDB-lite"/>
    </source>
</evidence>
<proteinExistence type="predicted"/>
<evidence type="ECO:0000313" key="11">
    <source>
        <dbReference type="EMBL" id="ABO98225.1"/>
    </source>
</evidence>
<dbReference type="EMBL" id="CP000590">
    <property type="protein sequence ID" value="ABO98225.1"/>
    <property type="molecule type" value="Genomic_DNA"/>
</dbReference>
<dbReference type="GeneID" id="5004264"/>
<evidence type="ECO:0000256" key="5">
    <source>
        <dbReference type="ARBA" id="ARBA00022737"/>
    </source>
</evidence>
<dbReference type="eggNOG" id="KOG0282">
    <property type="taxonomic scope" value="Eukaryota"/>
</dbReference>
<dbReference type="STRING" id="436017.A4S3K0"/>
<dbReference type="Proteomes" id="UP000001568">
    <property type="component" value="Chromosome 10"/>
</dbReference>
<dbReference type="AlphaFoldDB" id="A4S3K0"/>
<evidence type="ECO:0000256" key="3">
    <source>
        <dbReference type="ARBA" id="ARBA00022664"/>
    </source>
</evidence>
<evidence type="ECO:0000256" key="4">
    <source>
        <dbReference type="ARBA" id="ARBA00022728"/>
    </source>
</evidence>
<feature type="repeat" description="WD" evidence="9">
    <location>
        <begin position="251"/>
        <end position="292"/>
    </location>
</feature>
<dbReference type="GO" id="GO:0071013">
    <property type="term" value="C:catalytic step 2 spliceosome"/>
    <property type="evidence" value="ECO:0007669"/>
    <property type="project" value="InterPro"/>
</dbReference>
<dbReference type="OrthoDB" id="10257301at2759"/>
<dbReference type="InterPro" id="IPR015943">
    <property type="entry name" value="WD40/YVTN_repeat-like_dom_sf"/>
</dbReference>
<protein>
    <recommendedName>
        <fullName evidence="8">Pre-mRNA-processing factor 17</fullName>
    </recommendedName>
</protein>
<dbReference type="CDD" id="cd00200">
    <property type="entry name" value="WD40"/>
    <property type="match status" value="1"/>
</dbReference>
<dbReference type="Gramene" id="ABO98225">
    <property type="protein sequence ID" value="ABO98225"/>
    <property type="gene ID" value="OSTLU_17027"/>
</dbReference>
<dbReference type="GO" id="GO:0003729">
    <property type="term" value="F:mRNA binding"/>
    <property type="evidence" value="ECO:0007669"/>
    <property type="project" value="TreeGrafter"/>
</dbReference>
<dbReference type="SUPFAM" id="SSF50978">
    <property type="entry name" value="WD40 repeat-like"/>
    <property type="match status" value="1"/>
</dbReference>
<keyword evidence="5" id="KW-0677">Repeat</keyword>
<dbReference type="PANTHER" id="PTHR43979">
    <property type="entry name" value="PRE-MRNA-PROCESSING FACTOR 17"/>
    <property type="match status" value="1"/>
</dbReference>
<evidence type="ECO:0000256" key="7">
    <source>
        <dbReference type="ARBA" id="ARBA00023242"/>
    </source>
</evidence>
<dbReference type="PANTHER" id="PTHR43979:SF1">
    <property type="entry name" value="PRE-MRNA-PROCESSING FACTOR 17"/>
    <property type="match status" value="1"/>
</dbReference>
<accession>A4S3K0</accession>
<dbReference type="Pfam" id="PF00400">
    <property type="entry name" value="WD40"/>
    <property type="match status" value="5"/>
</dbReference>
<dbReference type="GO" id="GO:0000398">
    <property type="term" value="P:mRNA splicing, via spliceosome"/>
    <property type="evidence" value="ECO:0007669"/>
    <property type="project" value="InterPro"/>
</dbReference>
<dbReference type="InterPro" id="IPR036322">
    <property type="entry name" value="WD40_repeat_dom_sf"/>
</dbReference>
<evidence type="ECO:0000256" key="2">
    <source>
        <dbReference type="ARBA" id="ARBA00022574"/>
    </source>
</evidence>
<gene>
    <name evidence="11" type="ORF">OSTLU_17027</name>
</gene>
<dbReference type="OMA" id="TLWHPHE"/>
<comment type="subcellular location">
    <subcellularLocation>
        <location evidence="1">Nucleus</location>
    </subcellularLocation>
</comment>
<keyword evidence="7" id="KW-0539">Nucleus</keyword>
<keyword evidence="3" id="KW-0507">mRNA processing</keyword>
<dbReference type="PROSITE" id="PS00678">
    <property type="entry name" value="WD_REPEATS_1"/>
    <property type="match status" value="1"/>
</dbReference>
<dbReference type="FunFam" id="2.130.10.10:FF:000034">
    <property type="entry name" value="Pre-mRNA-processing factor 17, putative"/>
    <property type="match status" value="1"/>
</dbReference>
<feature type="repeat" description="WD" evidence="9">
    <location>
        <begin position="335"/>
        <end position="367"/>
    </location>
</feature>
<organism evidence="11 12">
    <name type="scientific">Ostreococcus lucimarinus (strain CCE9901)</name>
    <dbReference type="NCBI Taxonomy" id="436017"/>
    <lineage>
        <taxon>Eukaryota</taxon>
        <taxon>Viridiplantae</taxon>
        <taxon>Chlorophyta</taxon>
        <taxon>Mamiellophyceae</taxon>
        <taxon>Mamiellales</taxon>
        <taxon>Bathycoccaceae</taxon>
        <taxon>Ostreococcus</taxon>
    </lineage>
</organism>
<feature type="repeat" description="WD" evidence="9">
    <location>
        <begin position="207"/>
        <end position="249"/>
    </location>
</feature>
<dbReference type="HOGENOM" id="CLU_022571_2_1_1"/>
<evidence type="ECO:0000256" key="9">
    <source>
        <dbReference type="PROSITE-ProRule" id="PRU00221"/>
    </source>
</evidence>
<dbReference type="InterPro" id="IPR020472">
    <property type="entry name" value="WD40_PAC1"/>
</dbReference>
<reference evidence="11 12" key="1">
    <citation type="journal article" date="2007" name="Proc. Natl. Acad. Sci. U.S.A.">
        <title>The tiny eukaryote Ostreococcus provides genomic insights into the paradox of plankton speciation.</title>
        <authorList>
            <person name="Palenik B."/>
            <person name="Grimwood J."/>
            <person name="Aerts A."/>
            <person name="Rouze P."/>
            <person name="Salamov A."/>
            <person name="Putnam N."/>
            <person name="Dupont C."/>
            <person name="Jorgensen R."/>
            <person name="Derelle E."/>
            <person name="Rombauts S."/>
            <person name="Zhou K."/>
            <person name="Otillar R."/>
            <person name="Merchant S.S."/>
            <person name="Podell S."/>
            <person name="Gaasterland T."/>
            <person name="Napoli C."/>
            <person name="Gendler K."/>
            <person name="Manuell A."/>
            <person name="Tai V."/>
            <person name="Vallon O."/>
            <person name="Piganeau G."/>
            <person name="Jancek S."/>
            <person name="Heijde M."/>
            <person name="Jabbari K."/>
            <person name="Bowler C."/>
            <person name="Lohr M."/>
            <person name="Robbens S."/>
            <person name="Werner G."/>
            <person name="Dubchak I."/>
            <person name="Pazour G.J."/>
            <person name="Ren Q."/>
            <person name="Paulsen I."/>
            <person name="Delwiche C."/>
            <person name="Schmutz J."/>
            <person name="Rokhsar D."/>
            <person name="Van de Peer Y."/>
            <person name="Moreau H."/>
            <person name="Grigoriev I.V."/>
        </authorList>
    </citation>
    <scope>NUCLEOTIDE SEQUENCE [LARGE SCALE GENOMIC DNA]</scope>
    <source>
        <strain evidence="11 12">CCE9901</strain>
    </source>
</reference>
<dbReference type="InterPro" id="IPR001680">
    <property type="entry name" value="WD40_rpt"/>
</dbReference>
<keyword evidence="4" id="KW-0747">Spliceosome</keyword>
<keyword evidence="12" id="KW-1185">Reference proteome</keyword>
<dbReference type="KEGG" id="olu:OSTLU_17027"/>
<dbReference type="InterPro" id="IPR019775">
    <property type="entry name" value="WD40_repeat_CS"/>
</dbReference>
<dbReference type="Gene3D" id="2.130.10.10">
    <property type="entry name" value="YVTN repeat-like/Quinoprotein amine dehydrogenase"/>
    <property type="match status" value="1"/>
</dbReference>
<dbReference type="SMART" id="SM00320">
    <property type="entry name" value="WD40"/>
    <property type="match status" value="6"/>
</dbReference>
<dbReference type="PROSITE" id="PS50082">
    <property type="entry name" value="WD_REPEATS_2"/>
    <property type="match status" value="4"/>
</dbReference>
<keyword evidence="6" id="KW-0508">mRNA splicing</keyword>
<dbReference type="PRINTS" id="PR00320">
    <property type="entry name" value="GPROTEINBRPT"/>
</dbReference>
<evidence type="ECO:0000256" key="8">
    <source>
        <dbReference type="ARBA" id="ARBA00068146"/>
    </source>
</evidence>
<feature type="region of interest" description="Disordered" evidence="10">
    <location>
        <begin position="1"/>
        <end position="20"/>
    </location>
</feature>
<evidence type="ECO:0000313" key="12">
    <source>
        <dbReference type="Proteomes" id="UP000001568"/>
    </source>
</evidence>
<evidence type="ECO:0000256" key="6">
    <source>
        <dbReference type="ARBA" id="ARBA00023187"/>
    </source>
</evidence>
<name>A4S3K0_OSTLU</name>
<dbReference type="RefSeq" id="XP_001419932.1">
    <property type="nucleotide sequence ID" value="XM_001419895.1"/>
</dbReference>
<dbReference type="InterPro" id="IPR032847">
    <property type="entry name" value="PRPF17"/>
</dbReference>
<feature type="repeat" description="WD" evidence="9">
    <location>
        <begin position="467"/>
        <end position="500"/>
    </location>
</feature>
<sequence>MRVNLTYDEMTAPIEGPRHETREDRLTGRGARNHALGQVDATTVNAFSFDEQYNTYNSRGYAAAPSGTGVVGDADAMRASKGETAFNISAAKKRRIREEVLAGVATPASGETDTSAWAPARAAQKEKEYVKWHMDNREAKLRAKGKLEGLETGPGEDGGAQDDSKFTKFHGSEEVNYAGDSWIAAPKSEKRDGDGTCFAPNKCVHTFNGHTKGVSKIEFFPHTGHLLLSAGMDNVVKIWDVYNSRKCMRTYMGHDKAVKDVCFNGDGTRFVSTSWDKKVRLWDTETGKIIQTVTSGKIGYCAKIHPKQDNLVLIGQSDKKIVQWDMNNGDLVQEYDQHLGPVNSITFADGGERFMSSSDDKTLRVWEFGIPVTTKYIADPSMHSVPATAISNNGKYIIGQSLDNQIITFSVDERFRRNNKKRFGGHHNAGYACQPAFSTDDSTVVSGDGSGKIFFWDWKTSKIIKSVKAHAEVCIGVAWHPLKSSVVASCSWDKTIKLWK</sequence>